<comment type="caution">
    <text evidence="1">The sequence shown here is derived from an EMBL/GenBank/DDBJ whole genome shotgun (WGS) entry which is preliminary data.</text>
</comment>
<sequence length="93" mass="10773">MIPLEQFGPDQQSSNLVLNLCIMDFQNVYFIDNFLTETIGASTISQLLRVPIVRESQRRKRKILNFPPMLTVSYFARCSAEMRPTTTIPVHWP</sequence>
<evidence type="ECO:0000313" key="1">
    <source>
        <dbReference type="EMBL" id="GFY11095.1"/>
    </source>
</evidence>
<dbReference type="Proteomes" id="UP000887159">
    <property type="component" value="Unassembled WGS sequence"/>
</dbReference>
<dbReference type="AlphaFoldDB" id="A0A8X6SGN7"/>
<gene>
    <name evidence="1" type="ORF">TNCV_4470811</name>
</gene>
<name>A0A8X6SGN7_TRICX</name>
<proteinExistence type="predicted"/>
<protein>
    <submittedName>
        <fullName evidence="1">Uncharacterized protein</fullName>
    </submittedName>
</protein>
<organism evidence="1 2">
    <name type="scientific">Trichonephila clavipes</name>
    <name type="common">Golden silk orbweaver</name>
    <name type="synonym">Nephila clavipes</name>
    <dbReference type="NCBI Taxonomy" id="2585209"/>
    <lineage>
        <taxon>Eukaryota</taxon>
        <taxon>Metazoa</taxon>
        <taxon>Ecdysozoa</taxon>
        <taxon>Arthropoda</taxon>
        <taxon>Chelicerata</taxon>
        <taxon>Arachnida</taxon>
        <taxon>Araneae</taxon>
        <taxon>Araneomorphae</taxon>
        <taxon>Entelegynae</taxon>
        <taxon>Araneoidea</taxon>
        <taxon>Nephilidae</taxon>
        <taxon>Trichonephila</taxon>
    </lineage>
</organism>
<reference evidence="1" key="1">
    <citation type="submission" date="2020-08" db="EMBL/GenBank/DDBJ databases">
        <title>Multicomponent nature underlies the extraordinary mechanical properties of spider dragline silk.</title>
        <authorList>
            <person name="Kono N."/>
            <person name="Nakamura H."/>
            <person name="Mori M."/>
            <person name="Yoshida Y."/>
            <person name="Ohtoshi R."/>
            <person name="Malay A.D."/>
            <person name="Moran D.A.P."/>
            <person name="Tomita M."/>
            <person name="Numata K."/>
            <person name="Arakawa K."/>
        </authorList>
    </citation>
    <scope>NUCLEOTIDE SEQUENCE</scope>
</reference>
<keyword evidence="2" id="KW-1185">Reference proteome</keyword>
<dbReference type="EMBL" id="BMAU01021304">
    <property type="protein sequence ID" value="GFY11095.1"/>
    <property type="molecule type" value="Genomic_DNA"/>
</dbReference>
<accession>A0A8X6SGN7</accession>
<evidence type="ECO:0000313" key="2">
    <source>
        <dbReference type="Proteomes" id="UP000887159"/>
    </source>
</evidence>